<keyword evidence="3" id="KW-1185">Reference proteome</keyword>
<evidence type="ECO:0000313" key="3">
    <source>
        <dbReference type="Proteomes" id="UP000609879"/>
    </source>
</evidence>
<dbReference type="PROSITE" id="PS50164">
    <property type="entry name" value="GIY_YIG"/>
    <property type="match status" value="1"/>
</dbReference>
<proteinExistence type="predicted"/>
<comment type="caution">
    <text evidence="2">The sequence shown here is derived from an EMBL/GenBank/DDBJ whole genome shotgun (WGS) entry which is preliminary data.</text>
</comment>
<name>A0ABQ3Y098_9ACTN</name>
<sequence>MTITTTERATALYRLFGVDGALLYVGVTFDPPARFQRHSERKEWWPEVDQSKVSIDWYPDRVSAEVAELRVIRDENPRYNVVTADADGRPTFRPRGDGLAWGRPSHEPDDQQAKVLRALANLAEQRRIIDEQADKLIARAKELDVPIEHIAVAAGRTRKTVYRHLGKPMK</sequence>
<reference evidence="2 3" key="1">
    <citation type="submission" date="2021-01" db="EMBL/GenBank/DDBJ databases">
        <title>Whole genome shotgun sequence of Actinoplanes deccanensis NBRC 13994.</title>
        <authorList>
            <person name="Komaki H."/>
            <person name="Tamura T."/>
        </authorList>
    </citation>
    <scope>NUCLEOTIDE SEQUENCE [LARGE SCALE GENOMIC DNA]</scope>
    <source>
        <strain evidence="2 3">NBRC 13994</strain>
    </source>
</reference>
<evidence type="ECO:0000259" key="1">
    <source>
        <dbReference type="PROSITE" id="PS50164"/>
    </source>
</evidence>
<dbReference type="SUPFAM" id="SSF82771">
    <property type="entry name" value="GIY-YIG endonuclease"/>
    <property type="match status" value="1"/>
</dbReference>
<dbReference type="RefSeq" id="WP_203761331.1">
    <property type="nucleotide sequence ID" value="NZ_BAAABO010000029.1"/>
</dbReference>
<evidence type="ECO:0000313" key="2">
    <source>
        <dbReference type="EMBL" id="GID73409.1"/>
    </source>
</evidence>
<dbReference type="EMBL" id="BOMI01000033">
    <property type="protein sequence ID" value="GID73409.1"/>
    <property type="molecule type" value="Genomic_DNA"/>
</dbReference>
<feature type="domain" description="GIY-YIG" evidence="1">
    <location>
        <begin position="8"/>
        <end position="81"/>
    </location>
</feature>
<dbReference type="InterPro" id="IPR000305">
    <property type="entry name" value="GIY-YIG_endonuc"/>
</dbReference>
<accession>A0ABQ3Y098</accession>
<dbReference type="Proteomes" id="UP000609879">
    <property type="component" value="Unassembled WGS sequence"/>
</dbReference>
<protein>
    <recommendedName>
        <fullName evidence="1">GIY-YIG domain-containing protein</fullName>
    </recommendedName>
</protein>
<organism evidence="2 3">
    <name type="scientific">Paractinoplanes deccanensis</name>
    <dbReference type="NCBI Taxonomy" id="113561"/>
    <lineage>
        <taxon>Bacteria</taxon>
        <taxon>Bacillati</taxon>
        <taxon>Actinomycetota</taxon>
        <taxon>Actinomycetes</taxon>
        <taxon>Micromonosporales</taxon>
        <taxon>Micromonosporaceae</taxon>
        <taxon>Paractinoplanes</taxon>
    </lineage>
</organism>
<gene>
    <name evidence="2" type="ORF">Ade02nite_20500</name>
</gene>
<dbReference type="InterPro" id="IPR035901">
    <property type="entry name" value="GIY-YIG_endonuc_sf"/>
</dbReference>